<evidence type="ECO:0000313" key="1">
    <source>
        <dbReference type="EMBL" id="JAI27297.1"/>
    </source>
</evidence>
<protein>
    <submittedName>
        <fullName evidence="1">Uncharacterized protein</fullName>
    </submittedName>
</protein>
<reference evidence="1" key="1">
    <citation type="submission" date="2015-06" db="EMBL/GenBank/DDBJ databases">
        <authorList>
            <person name="Hoefler B.C."/>
            <person name="Straight P.D."/>
        </authorList>
    </citation>
    <scope>NUCLEOTIDE SEQUENCE</scope>
</reference>
<accession>A0A0K8UKT8</accession>
<feature type="non-terminal residue" evidence="1">
    <location>
        <position position="122"/>
    </location>
</feature>
<dbReference type="AlphaFoldDB" id="A0A0K8UKT8"/>
<gene>
    <name evidence="1" type="ORF">c0_g1_i4</name>
</gene>
<sequence>MLRTLSRCSELPVVAKQLQKVCNRRMLVTTTTLCGRRLGGWSMLNLLQRQHVAPLVSCSLQHQPAAAALEAKTKTTIFNMCRNYSSFFGLFQNAAQSGVQKSNKYATEATVQVHRPFKLHRL</sequence>
<proteinExistence type="predicted"/>
<name>A0A0K8UKT8_BACLA</name>
<organism evidence="1">
    <name type="scientific">Bactrocera latifrons</name>
    <name type="common">Malaysian fruit fly</name>
    <name type="synonym">Chaetodacus latifrons</name>
    <dbReference type="NCBI Taxonomy" id="174628"/>
    <lineage>
        <taxon>Eukaryota</taxon>
        <taxon>Metazoa</taxon>
        <taxon>Ecdysozoa</taxon>
        <taxon>Arthropoda</taxon>
        <taxon>Hexapoda</taxon>
        <taxon>Insecta</taxon>
        <taxon>Pterygota</taxon>
        <taxon>Neoptera</taxon>
        <taxon>Endopterygota</taxon>
        <taxon>Diptera</taxon>
        <taxon>Brachycera</taxon>
        <taxon>Muscomorpha</taxon>
        <taxon>Tephritoidea</taxon>
        <taxon>Tephritidae</taxon>
        <taxon>Bactrocera</taxon>
        <taxon>Bactrocera</taxon>
    </lineage>
</organism>
<dbReference type="EMBL" id="GDHF01025017">
    <property type="protein sequence ID" value="JAI27297.1"/>
    <property type="molecule type" value="Transcribed_RNA"/>
</dbReference>